<dbReference type="Proteomes" id="UP000248745">
    <property type="component" value="Unassembled WGS sequence"/>
</dbReference>
<comment type="caution">
    <text evidence="1">The sequence shown here is derived from an EMBL/GenBank/DDBJ whole genome shotgun (WGS) entry which is preliminary data.</text>
</comment>
<sequence length="97" mass="11085">MFSNFQTFFEKVFQVSLSLNHLLCKLFSLFITSGNLFKNCPVFVGSAKVDKVSSLPNVWRKFFDENLLVMDGMQHCGLACVSKYMSAPFAMKQKAHY</sequence>
<name>A0A2W2ACM2_9BACT</name>
<reference evidence="1 2" key="1">
    <citation type="submission" date="2018-06" db="EMBL/GenBank/DDBJ databases">
        <title>Mucibacter soli gen. nov., sp. nov., a new member of the family Chitinophagaceae producing mucin.</title>
        <authorList>
            <person name="Kim M.-K."/>
            <person name="Park S."/>
            <person name="Kim T.-S."/>
            <person name="Joung Y."/>
            <person name="Han J.-H."/>
            <person name="Kim S.B."/>
        </authorList>
    </citation>
    <scope>NUCLEOTIDE SEQUENCE [LARGE SCALE GENOMIC DNA]</scope>
    <source>
        <strain evidence="1 2">R1-15</strain>
    </source>
</reference>
<accession>A0A2W2ACM2</accession>
<evidence type="ECO:0000313" key="2">
    <source>
        <dbReference type="Proteomes" id="UP000248745"/>
    </source>
</evidence>
<dbReference type="AlphaFoldDB" id="A0A2W2ACM2"/>
<organism evidence="1 2">
    <name type="scientific">Taibaiella soli</name>
    <dbReference type="NCBI Taxonomy" id="1649169"/>
    <lineage>
        <taxon>Bacteria</taxon>
        <taxon>Pseudomonadati</taxon>
        <taxon>Bacteroidota</taxon>
        <taxon>Chitinophagia</taxon>
        <taxon>Chitinophagales</taxon>
        <taxon>Chitinophagaceae</taxon>
        <taxon>Taibaiella</taxon>
    </lineage>
</organism>
<protein>
    <submittedName>
        <fullName evidence="1">Uncharacterized protein</fullName>
    </submittedName>
</protein>
<gene>
    <name evidence="1" type="ORF">DN068_09205</name>
</gene>
<proteinExistence type="predicted"/>
<dbReference type="EMBL" id="QKTW01000015">
    <property type="protein sequence ID" value="PZF73041.1"/>
    <property type="molecule type" value="Genomic_DNA"/>
</dbReference>
<keyword evidence="2" id="KW-1185">Reference proteome</keyword>
<evidence type="ECO:0000313" key="1">
    <source>
        <dbReference type="EMBL" id="PZF73041.1"/>
    </source>
</evidence>